<dbReference type="PANTHER" id="PTHR32027">
    <property type="entry name" value="CYTOSINE DEAMINASE"/>
    <property type="match status" value="1"/>
</dbReference>
<dbReference type="EC" id="3.5.4.1" evidence="2"/>
<keyword evidence="2" id="KW-0378">Hydrolase</keyword>
<dbReference type="Gene3D" id="3.20.20.140">
    <property type="entry name" value="Metal-dependent hydrolases"/>
    <property type="match status" value="1"/>
</dbReference>
<dbReference type="EMBL" id="UNSC01000007">
    <property type="protein sequence ID" value="SZD74134.1"/>
    <property type="molecule type" value="Genomic_DNA"/>
</dbReference>
<feature type="domain" description="Amidohydrolase-related" evidence="1">
    <location>
        <begin position="22"/>
        <end position="324"/>
    </location>
</feature>
<evidence type="ECO:0000313" key="3">
    <source>
        <dbReference type="Proteomes" id="UP000262142"/>
    </source>
</evidence>
<sequence>MSKLEHFDPKNAVIEKIIEKGGWVNCHAHLDRAYSLQKDTFSFTNSYLKEKWHLVDEMKKNSSVDIIYDRMARAIEYFIEQGAQAVGSFIDVDEVMQDRSIKAAQKIKEKFGNDIEIRFANQVLKGVIDPKAKEWFDLSSDFVDIIGGLPAKDFGQEEEHLDILMETAKSKGKLVHVHVDQFNTDEEKETELLARKTIEHGMQNKVTAVHSISVAAHPKKYRYELYDLMNEAQLHVISCPTAWIDHNRTERLAPSHNSVTPVDEMVPHGITVAFGTDNINDIYKPFSDGDLWTELRVMLESCHYYDVEKLSDIATVNGLKVLGINK</sequence>
<dbReference type="SUPFAM" id="SSF51556">
    <property type="entry name" value="Metallo-dependent hydrolases"/>
    <property type="match status" value="1"/>
</dbReference>
<name>A0A383U2L8_9FLAO</name>
<dbReference type="InterPro" id="IPR052349">
    <property type="entry name" value="Metallo-hydrolase_Enzymes"/>
</dbReference>
<dbReference type="NCBIfam" id="NF005365">
    <property type="entry name" value="PRK06886.1"/>
    <property type="match status" value="1"/>
</dbReference>
<dbReference type="AlphaFoldDB" id="A0A383U2L8"/>
<keyword evidence="3" id="KW-1185">Reference proteome</keyword>
<evidence type="ECO:0000259" key="1">
    <source>
        <dbReference type="Pfam" id="PF01979"/>
    </source>
</evidence>
<reference evidence="2 3" key="1">
    <citation type="submission" date="2018-09" db="EMBL/GenBank/DDBJ databases">
        <authorList>
            <consortium name="Pathogen Informatics"/>
        </authorList>
    </citation>
    <scope>NUCLEOTIDE SEQUENCE [LARGE SCALE GENOMIC DNA]</scope>
    <source>
        <strain evidence="2 3">OH-22767</strain>
    </source>
</reference>
<dbReference type="Pfam" id="PF01979">
    <property type="entry name" value="Amidohydro_1"/>
    <property type="match status" value="1"/>
</dbReference>
<dbReference type="InterPro" id="IPR006680">
    <property type="entry name" value="Amidohydro-rel"/>
</dbReference>
<dbReference type="Proteomes" id="UP000262142">
    <property type="component" value="Unassembled WGS sequence"/>
</dbReference>
<evidence type="ECO:0000313" key="2">
    <source>
        <dbReference type="EMBL" id="SZD74134.1"/>
    </source>
</evidence>
<dbReference type="PANTHER" id="PTHR32027:SF0">
    <property type="entry name" value="CYTOSINE DEAMINASE"/>
    <property type="match status" value="1"/>
</dbReference>
<dbReference type="GO" id="GO:0004131">
    <property type="term" value="F:cytosine deaminase activity"/>
    <property type="evidence" value="ECO:0007669"/>
    <property type="project" value="UniProtKB-EC"/>
</dbReference>
<dbReference type="InterPro" id="IPR032466">
    <property type="entry name" value="Metal_Hydrolase"/>
</dbReference>
<proteinExistence type="predicted"/>
<accession>A0A383U2L8</accession>
<protein>
    <submittedName>
        <fullName evidence="2">Cytosine deaminase</fullName>
        <ecNumber evidence="2">3.5.4.1</ecNumber>
    </submittedName>
</protein>
<dbReference type="RefSeq" id="WP_119059757.1">
    <property type="nucleotide sequence ID" value="NZ_OX579588.1"/>
</dbReference>
<organism evidence="2 3">
    <name type="scientific">Candidatus Ornithobacterium hominis</name>
    <dbReference type="NCBI Taxonomy" id="2497989"/>
    <lineage>
        <taxon>Bacteria</taxon>
        <taxon>Pseudomonadati</taxon>
        <taxon>Bacteroidota</taxon>
        <taxon>Flavobacteriia</taxon>
        <taxon>Flavobacteriales</taxon>
        <taxon>Weeksellaceae</taxon>
        <taxon>Ornithobacterium</taxon>
    </lineage>
</organism>
<gene>
    <name evidence="2" type="primary">codA</name>
    <name evidence="2" type="ORF">SAMEA104719789_01592</name>
</gene>
<dbReference type="OrthoDB" id="9815027at2"/>